<accession>A0ABW1ZG37</accession>
<dbReference type="Proteomes" id="UP001596391">
    <property type="component" value="Unassembled WGS sequence"/>
</dbReference>
<comment type="caution">
    <text evidence="1">The sequence shown here is derived from an EMBL/GenBank/DDBJ whole genome shotgun (WGS) entry which is preliminary data.</text>
</comment>
<proteinExistence type="predicted"/>
<dbReference type="RefSeq" id="WP_263370724.1">
    <property type="nucleotide sequence ID" value="NZ_JAGSYD010000002.1"/>
</dbReference>
<evidence type="ECO:0000313" key="1">
    <source>
        <dbReference type="EMBL" id="MFC6647375.1"/>
    </source>
</evidence>
<organism evidence="1 2">
    <name type="scientific">Granulicella cerasi</name>
    <dbReference type="NCBI Taxonomy" id="741063"/>
    <lineage>
        <taxon>Bacteria</taxon>
        <taxon>Pseudomonadati</taxon>
        <taxon>Acidobacteriota</taxon>
        <taxon>Terriglobia</taxon>
        <taxon>Terriglobales</taxon>
        <taxon>Acidobacteriaceae</taxon>
        <taxon>Granulicella</taxon>
    </lineage>
</organism>
<gene>
    <name evidence="1" type="ORF">ACFQBQ_17715</name>
</gene>
<protein>
    <submittedName>
        <fullName evidence="1">Uncharacterized protein</fullName>
    </submittedName>
</protein>
<name>A0ABW1ZG37_9BACT</name>
<reference evidence="2" key="1">
    <citation type="journal article" date="2019" name="Int. J. Syst. Evol. Microbiol.">
        <title>The Global Catalogue of Microorganisms (GCM) 10K type strain sequencing project: providing services to taxonomists for standard genome sequencing and annotation.</title>
        <authorList>
            <consortium name="The Broad Institute Genomics Platform"/>
            <consortium name="The Broad Institute Genome Sequencing Center for Infectious Disease"/>
            <person name="Wu L."/>
            <person name="Ma J."/>
        </authorList>
    </citation>
    <scope>NUCLEOTIDE SEQUENCE [LARGE SCALE GENOMIC DNA]</scope>
    <source>
        <strain evidence="2">CGMCC 1.16026</strain>
    </source>
</reference>
<evidence type="ECO:0000313" key="2">
    <source>
        <dbReference type="Proteomes" id="UP001596391"/>
    </source>
</evidence>
<sequence>MSEINGGRKLDIQRGMVVAKYVTRFRGLFVRVLRDLAPFHRRCHRLAVFSSVDGLISGFFRFLPVFTQLSLDELGTGGYCFGKIAPPLATYANSVTVLQNAKLFAWPVCGAGIRSHSRTSNIEQSSDGGQVRLW</sequence>
<dbReference type="EMBL" id="JBHSWI010000001">
    <property type="protein sequence ID" value="MFC6647375.1"/>
    <property type="molecule type" value="Genomic_DNA"/>
</dbReference>
<keyword evidence="2" id="KW-1185">Reference proteome</keyword>